<comment type="caution">
    <text evidence="2">The sequence shown here is derived from an EMBL/GenBank/DDBJ whole genome shotgun (WGS) entry which is preliminary data.</text>
</comment>
<evidence type="ECO:0000313" key="3">
    <source>
        <dbReference type="Proteomes" id="UP001634394"/>
    </source>
</evidence>
<dbReference type="Proteomes" id="UP001634394">
    <property type="component" value="Unassembled WGS sequence"/>
</dbReference>
<keyword evidence="3" id="KW-1185">Reference proteome</keyword>
<protein>
    <submittedName>
        <fullName evidence="2">Uncharacterized protein</fullName>
    </submittedName>
</protein>
<sequence>MKFTIIKGNKSHSIQVYMTGDEKKKDSPTVVTNQSAVSLLKNNSVPASNNTVVSTDKCNPVRITSQPSESDISVKEMDVINPLYLDMDSIIEVGELNMDLLEDLENILKEECESIVHNSAPVPSPQIQKELKPMDSSEHGSQNNVTRGVKRKHSISDYATVPCLSAEELVTNVLSPGEVDRLSDSGISCDLSDAVSPYSQYSDINEFPSSPLQDSQWEESFQELFPDLV</sequence>
<accession>A0ABD3VA44</accession>
<feature type="region of interest" description="Disordered" evidence="1">
    <location>
        <begin position="132"/>
        <end position="151"/>
    </location>
</feature>
<dbReference type="EMBL" id="JBJQND010000013">
    <property type="protein sequence ID" value="KAL3858454.1"/>
    <property type="molecule type" value="Genomic_DNA"/>
</dbReference>
<evidence type="ECO:0000313" key="2">
    <source>
        <dbReference type="EMBL" id="KAL3858454.1"/>
    </source>
</evidence>
<organism evidence="2 3">
    <name type="scientific">Sinanodonta woodiana</name>
    <name type="common">Chinese pond mussel</name>
    <name type="synonym">Anodonta woodiana</name>
    <dbReference type="NCBI Taxonomy" id="1069815"/>
    <lineage>
        <taxon>Eukaryota</taxon>
        <taxon>Metazoa</taxon>
        <taxon>Spiralia</taxon>
        <taxon>Lophotrochozoa</taxon>
        <taxon>Mollusca</taxon>
        <taxon>Bivalvia</taxon>
        <taxon>Autobranchia</taxon>
        <taxon>Heteroconchia</taxon>
        <taxon>Palaeoheterodonta</taxon>
        <taxon>Unionida</taxon>
        <taxon>Unionoidea</taxon>
        <taxon>Unionidae</taxon>
        <taxon>Unioninae</taxon>
        <taxon>Sinanodonta</taxon>
    </lineage>
</organism>
<name>A0ABD3VA44_SINWO</name>
<evidence type="ECO:0000256" key="1">
    <source>
        <dbReference type="SAM" id="MobiDB-lite"/>
    </source>
</evidence>
<gene>
    <name evidence="2" type="ORF">ACJMK2_013044</name>
</gene>
<dbReference type="AlphaFoldDB" id="A0ABD3VA44"/>
<proteinExistence type="predicted"/>
<reference evidence="2 3" key="1">
    <citation type="submission" date="2024-11" db="EMBL/GenBank/DDBJ databases">
        <title>Chromosome-level genome assembly of the freshwater bivalve Anodonta woodiana.</title>
        <authorList>
            <person name="Chen X."/>
        </authorList>
    </citation>
    <scope>NUCLEOTIDE SEQUENCE [LARGE SCALE GENOMIC DNA]</scope>
    <source>
        <strain evidence="2">MN2024</strain>
        <tissue evidence="2">Gills</tissue>
    </source>
</reference>